<reference evidence="6 7" key="1">
    <citation type="submission" date="2022-10" db="EMBL/GenBank/DDBJ databases">
        <title>Aestuariibacter sp. AA17 isolated from Montipora capitata coral fragment.</title>
        <authorList>
            <person name="Emsley S.A."/>
            <person name="Pfannmuller K.M."/>
            <person name="Loughran R.M."/>
            <person name="Shlafstein M."/>
            <person name="Papke E."/>
            <person name="Saw J.H."/>
            <person name="Ushijima B."/>
            <person name="Videau P."/>
        </authorList>
    </citation>
    <scope>NUCLEOTIDE SEQUENCE [LARGE SCALE GENOMIC DNA]</scope>
    <source>
        <strain evidence="6 7">AA17</strain>
    </source>
</reference>
<sequence length="298" mass="33612">MKRTLPPLNALRAFESAGRLGSFSKAALELHVTNSAISKQIKSIESYLNKVLFIRNAGSVRLTSDGEKYLYEISSVLDSLSHATKACKFSRDNKDILSVWTSPSFASLWLLPKLSDFLDSNEGTHVAVRTEENSFPINTSVDCEIRSFKKEKAPKRAILLKEEVLWLVGSNSLSLSGSVDVAGHAQKFTAATYLLNRPNAWQKATKQLFPQKLNIFFVSGVEQFFLALQQAKNNLGVCLIPDFMAKQAIQQKEVIRLTDVSVITGYCYYWMTPSYTFPISKVQRFYQWIKENLSEIKC</sequence>
<evidence type="ECO:0000313" key="7">
    <source>
        <dbReference type="Proteomes" id="UP001652504"/>
    </source>
</evidence>
<name>A0ABT3A8P5_9ALTE</name>
<dbReference type="InterPro" id="IPR000847">
    <property type="entry name" value="LysR_HTH_N"/>
</dbReference>
<keyword evidence="2" id="KW-0805">Transcription regulation</keyword>
<proteinExistence type="inferred from homology"/>
<feature type="domain" description="HTH lysR-type" evidence="5">
    <location>
        <begin position="6"/>
        <end position="63"/>
    </location>
</feature>
<comment type="similarity">
    <text evidence="1">Belongs to the LysR transcriptional regulatory family.</text>
</comment>
<dbReference type="Gene3D" id="3.40.190.10">
    <property type="entry name" value="Periplasmic binding protein-like II"/>
    <property type="match status" value="2"/>
</dbReference>
<dbReference type="EMBL" id="JAOWKX010000004">
    <property type="protein sequence ID" value="MCV2885041.1"/>
    <property type="molecule type" value="Genomic_DNA"/>
</dbReference>
<comment type="caution">
    <text evidence="6">The sequence shown here is derived from an EMBL/GenBank/DDBJ whole genome shotgun (WGS) entry which is preliminary data.</text>
</comment>
<dbReference type="InterPro" id="IPR058163">
    <property type="entry name" value="LysR-type_TF_proteobact-type"/>
</dbReference>
<dbReference type="InterPro" id="IPR005119">
    <property type="entry name" value="LysR_subst-bd"/>
</dbReference>
<dbReference type="Pfam" id="PF03466">
    <property type="entry name" value="LysR_substrate"/>
    <property type="match status" value="1"/>
</dbReference>
<dbReference type="PROSITE" id="PS50931">
    <property type="entry name" value="HTH_LYSR"/>
    <property type="match status" value="1"/>
</dbReference>
<keyword evidence="4" id="KW-0804">Transcription</keyword>
<keyword evidence="7" id="KW-1185">Reference proteome</keyword>
<dbReference type="PANTHER" id="PTHR30537">
    <property type="entry name" value="HTH-TYPE TRANSCRIPTIONAL REGULATOR"/>
    <property type="match status" value="1"/>
</dbReference>
<dbReference type="Gene3D" id="1.10.10.10">
    <property type="entry name" value="Winged helix-like DNA-binding domain superfamily/Winged helix DNA-binding domain"/>
    <property type="match status" value="1"/>
</dbReference>
<protein>
    <submittedName>
        <fullName evidence="6">LysR family transcriptional regulator</fullName>
    </submittedName>
</protein>
<evidence type="ECO:0000313" key="6">
    <source>
        <dbReference type="EMBL" id="MCV2885041.1"/>
    </source>
</evidence>
<dbReference type="Pfam" id="PF00126">
    <property type="entry name" value="HTH_1"/>
    <property type="match status" value="1"/>
</dbReference>
<organism evidence="6 7">
    <name type="scientific">Fluctibacter corallii</name>
    <dbReference type="NCBI Taxonomy" id="2984329"/>
    <lineage>
        <taxon>Bacteria</taxon>
        <taxon>Pseudomonadati</taxon>
        <taxon>Pseudomonadota</taxon>
        <taxon>Gammaproteobacteria</taxon>
        <taxon>Alteromonadales</taxon>
        <taxon>Alteromonadaceae</taxon>
        <taxon>Fluctibacter</taxon>
    </lineage>
</organism>
<dbReference type="PRINTS" id="PR00039">
    <property type="entry name" value="HTHLYSR"/>
</dbReference>
<keyword evidence="3" id="KW-0238">DNA-binding</keyword>
<dbReference type="InterPro" id="IPR036388">
    <property type="entry name" value="WH-like_DNA-bd_sf"/>
</dbReference>
<gene>
    <name evidence="6" type="ORF">OE749_10090</name>
</gene>
<accession>A0ABT3A8P5</accession>
<evidence type="ECO:0000256" key="3">
    <source>
        <dbReference type="ARBA" id="ARBA00023125"/>
    </source>
</evidence>
<evidence type="ECO:0000259" key="5">
    <source>
        <dbReference type="PROSITE" id="PS50931"/>
    </source>
</evidence>
<dbReference type="SUPFAM" id="SSF46785">
    <property type="entry name" value="Winged helix' DNA-binding domain"/>
    <property type="match status" value="1"/>
</dbReference>
<dbReference type="Proteomes" id="UP001652504">
    <property type="component" value="Unassembled WGS sequence"/>
</dbReference>
<evidence type="ECO:0000256" key="1">
    <source>
        <dbReference type="ARBA" id="ARBA00009437"/>
    </source>
</evidence>
<dbReference type="PANTHER" id="PTHR30537:SF26">
    <property type="entry name" value="GLYCINE CLEAVAGE SYSTEM TRANSCRIPTIONAL ACTIVATOR"/>
    <property type="match status" value="1"/>
</dbReference>
<dbReference type="RefSeq" id="WP_263712327.1">
    <property type="nucleotide sequence ID" value="NZ_JAOWKX010000004.1"/>
</dbReference>
<dbReference type="SUPFAM" id="SSF53850">
    <property type="entry name" value="Periplasmic binding protein-like II"/>
    <property type="match status" value="1"/>
</dbReference>
<evidence type="ECO:0000256" key="2">
    <source>
        <dbReference type="ARBA" id="ARBA00023015"/>
    </source>
</evidence>
<evidence type="ECO:0000256" key="4">
    <source>
        <dbReference type="ARBA" id="ARBA00023163"/>
    </source>
</evidence>
<dbReference type="InterPro" id="IPR036390">
    <property type="entry name" value="WH_DNA-bd_sf"/>
</dbReference>